<reference evidence="2" key="1">
    <citation type="journal article" date="2023" name="PhytoFront">
        <title>Draft Genome Resources of Seven Strains of Tilletia horrida, Causal Agent of Kernel Smut of Rice.</title>
        <authorList>
            <person name="Khanal S."/>
            <person name="Antony Babu S."/>
            <person name="Zhou X.G."/>
        </authorList>
    </citation>
    <scope>NUCLEOTIDE SEQUENCE</scope>
    <source>
        <strain evidence="2">TX6</strain>
    </source>
</reference>
<feature type="signal peptide" evidence="1">
    <location>
        <begin position="1"/>
        <end position="23"/>
    </location>
</feature>
<comment type="caution">
    <text evidence="2">The sequence shown here is derived from an EMBL/GenBank/DDBJ whole genome shotgun (WGS) entry which is preliminary data.</text>
</comment>
<dbReference type="EMBL" id="JAPDMZ010000139">
    <property type="protein sequence ID" value="KAK0548279.1"/>
    <property type="molecule type" value="Genomic_DNA"/>
</dbReference>
<evidence type="ECO:0000256" key="1">
    <source>
        <dbReference type="SAM" id="SignalP"/>
    </source>
</evidence>
<dbReference type="Proteomes" id="UP001176517">
    <property type="component" value="Unassembled WGS sequence"/>
</dbReference>
<evidence type="ECO:0000313" key="2">
    <source>
        <dbReference type="EMBL" id="KAK0548279.1"/>
    </source>
</evidence>
<dbReference type="AlphaFoldDB" id="A0AAN6GNF3"/>
<organism evidence="2 3">
    <name type="scientific">Tilletia horrida</name>
    <dbReference type="NCBI Taxonomy" id="155126"/>
    <lineage>
        <taxon>Eukaryota</taxon>
        <taxon>Fungi</taxon>
        <taxon>Dikarya</taxon>
        <taxon>Basidiomycota</taxon>
        <taxon>Ustilaginomycotina</taxon>
        <taxon>Exobasidiomycetes</taxon>
        <taxon>Tilletiales</taxon>
        <taxon>Tilletiaceae</taxon>
        <taxon>Tilletia</taxon>
    </lineage>
</organism>
<evidence type="ECO:0000313" key="3">
    <source>
        <dbReference type="Proteomes" id="UP001176517"/>
    </source>
</evidence>
<keyword evidence="3" id="KW-1185">Reference proteome</keyword>
<sequence>MKFSALSTSVLAGLATTATLANAAQMPSCYPDAPKTGILSPAPKTKITLGKPFTFFYCSDTYFRGHTDTLTVVLTDRNTTLDGAIVLTANAKPNNSGGQAYSLNLTVTSSYMGKNASLYLGAFELADTYYGTRSFTGFQPVQIIVPPGSN</sequence>
<name>A0AAN6GNF3_9BASI</name>
<evidence type="ECO:0008006" key="4">
    <source>
        <dbReference type="Google" id="ProtNLM"/>
    </source>
</evidence>
<protein>
    <recommendedName>
        <fullName evidence="4">Secreted protein</fullName>
    </recommendedName>
</protein>
<keyword evidence="1" id="KW-0732">Signal</keyword>
<accession>A0AAN6GNF3</accession>
<feature type="chain" id="PRO_5042952657" description="Secreted protein" evidence="1">
    <location>
        <begin position="24"/>
        <end position="150"/>
    </location>
</feature>
<gene>
    <name evidence="2" type="ORF">OC846_004528</name>
</gene>
<proteinExistence type="predicted"/>